<dbReference type="InterPro" id="IPR050630">
    <property type="entry name" value="WD_repeat_EMAP"/>
</dbReference>
<dbReference type="InterPro" id="IPR015943">
    <property type="entry name" value="WD40/YVTN_repeat-like_dom_sf"/>
</dbReference>
<reference evidence="6" key="1">
    <citation type="submission" date="2015-11" db="EMBL/GenBank/DDBJ databases">
        <title>De novo transcriptome assembly of four potential Pierce s Disease insect vectors from Arizona vineyards.</title>
        <authorList>
            <person name="Tassone E.E."/>
        </authorList>
    </citation>
    <scope>NUCLEOTIDE SEQUENCE</scope>
</reference>
<evidence type="ECO:0000256" key="2">
    <source>
        <dbReference type="ARBA" id="ARBA00022574"/>
    </source>
</evidence>
<dbReference type="Gene3D" id="2.130.10.10">
    <property type="entry name" value="YVTN repeat-like/Quinoprotein amine dehydrogenase"/>
    <property type="match status" value="2"/>
</dbReference>
<dbReference type="PANTHER" id="PTHR13720:SF13">
    <property type="entry name" value="CILIA- AND FLAGELLA-ASSOCIATED PROTEIN 251"/>
    <property type="match status" value="1"/>
</dbReference>
<sequence>EGINVVAKELKLPIKIFGNRPFLDTKARVEEVLSQTDAFATVDTISSIASTVKSASDRFGSSVTALDIEESPVDSPFAPRWCFGFNTEVQIINLSTDNQSLILFANAQYPVLYDFHENTMHFMQGHHNTVSFLARNLTGSLLVSADSGPDSRVIIWDSRPCVVAVLDSVHPSGTMFAGLSASGEYLVTVSAPPHPLVQLWDWRKDKQTAAANKCIIESFGEIVELVMNPNCEEEFVLTCQFGIFFFYFEKAKDSDKGTLLCDIPHQLSGRLGSFTDATFLSEQALTSTSKGYVIVWVEKDKLHHTKQQVKHVRLHSEEITHIEIVDGLVAIATKSGNIRIYDSDLKFLWATKEHLGILTTLSFNLSRVKENAHTTCGNRSHSNCAVVWRREVNQLMDATLQNKPLQVRQFLYSTKNGEVAYFNSTKEVPQPILYPSKANYTAIDVMPHSSYICAGTSQGQVILFDCYDCKVKVSKQLSIKDNVCQGVSFLRYSPSGLMLACAMYSGEIWLLDPLTLNPRPCMPLAHCVDCITHVIFSSHSDYLAVADTGMCVTVYLLRNPPELAGQYQAHSKVIADMMFVSSPDGLRLFTLGDRNLVEFEIDEREEDTSKSLKFVNVHRVEQTARPCCIVRYLPDLSYYLMVNSEMKFKLLEAEMLHCCKTIQAPNLGSPIKFLRCFTEHGQPYLLFGT</sequence>
<keyword evidence="2" id="KW-0853">WD repeat</keyword>
<keyword evidence="3" id="KW-0677">Repeat</keyword>
<accession>A0A1B6KKF5</accession>
<evidence type="ECO:0000256" key="1">
    <source>
        <dbReference type="ARBA" id="ARBA00004138"/>
    </source>
</evidence>
<dbReference type="EMBL" id="GEBQ01028048">
    <property type="protein sequence ID" value="JAT11929.1"/>
    <property type="molecule type" value="Transcribed_RNA"/>
</dbReference>
<dbReference type="SUPFAM" id="SSF50998">
    <property type="entry name" value="Quinoprotein alcohol dehydrogenase-like"/>
    <property type="match status" value="1"/>
</dbReference>
<protein>
    <recommendedName>
        <fullName evidence="5">Cilia- and flagella-associated protein 251</fullName>
    </recommendedName>
</protein>
<dbReference type="InterPro" id="IPR001680">
    <property type="entry name" value="WD40_rpt"/>
</dbReference>
<feature type="non-terminal residue" evidence="6">
    <location>
        <position position="689"/>
    </location>
</feature>
<evidence type="ECO:0000313" key="6">
    <source>
        <dbReference type="EMBL" id="JAT11929.1"/>
    </source>
</evidence>
<proteinExistence type="predicted"/>
<evidence type="ECO:0000256" key="4">
    <source>
        <dbReference type="ARBA" id="ARBA00023273"/>
    </source>
</evidence>
<keyword evidence="4" id="KW-0966">Cell projection</keyword>
<feature type="non-terminal residue" evidence="6">
    <location>
        <position position="1"/>
    </location>
</feature>
<evidence type="ECO:0000256" key="3">
    <source>
        <dbReference type="ARBA" id="ARBA00022737"/>
    </source>
</evidence>
<dbReference type="AlphaFoldDB" id="A0A1B6KKF5"/>
<dbReference type="PANTHER" id="PTHR13720">
    <property type="entry name" value="WD-40 REPEAT PROTEIN"/>
    <property type="match status" value="1"/>
</dbReference>
<gene>
    <name evidence="6" type="ORF">g.542</name>
</gene>
<dbReference type="GO" id="GO:0031514">
    <property type="term" value="C:motile cilium"/>
    <property type="evidence" value="ECO:0007669"/>
    <property type="project" value="TreeGrafter"/>
</dbReference>
<organism evidence="6">
    <name type="scientific">Graphocephala atropunctata</name>
    <dbReference type="NCBI Taxonomy" id="36148"/>
    <lineage>
        <taxon>Eukaryota</taxon>
        <taxon>Metazoa</taxon>
        <taxon>Ecdysozoa</taxon>
        <taxon>Arthropoda</taxon>
        <taxon>Hexapoda</taxon>
        <taxon>Insecta</taxon>
        <taxon>Pterygota</taxon>
        <taxon>Neoptera</taxon>
        <taxon>Paraneoptera</taxon>
        <taxon>Hemiptera</taxon>
        <taxon>Auchenorrhyncha</taxon>
        <taxon>Membracoidea</taxon>
        <taxon>Cicadellidae</taxon>
        <taxon>Cicadellinae</taxon>
        <taxon>Cicadellini</taxon>
        <taxon>Graphocephala</taxon>
    </lineage>
</organism>
<evidence type="ECO:0000256" key="5">
    <source>
        <dbReference type="ARBA" id="ARBA00040994"/>
    </source>
</evidence>
<dbReference type="InterPro" id="IPR011047">
    <property type="entry name" value="Quinoprotein_ADH-like_sf"/>
</dbReference>
<name>A0A1B6KKF5_9HEMI</name>
<dbReference type="Pfam" id="PF00400">
    <property type="entry name" value="WD40"/>
    <property type="match status" value="1"/>
</dbReference>
<dbReference type="SMART" id="SM00320">
    <property type="entry name" value="WD40"/>
    <property type="match status" value="5"/>
</dbReference>
<comment type="subcellular location">
    <subcellularLocation>
        <location evidence="1">Cell projection</location>
        <location evidence="1">Cilium</location>
    </subcellularLocation>
</comment>